<accession>A0A9X2CC57</accession>
<dbReference type="EMBL" id="JAKILJ010000019">
    <property type="protein sequence ID" value="MCL1105548.1"/>
    <property type="molecule type" value="Genomic_DNA"/>
</dbReference>
<evidence type="ECO:0000313" key="2">
    <source>
        <dbReference type="Proteomes" id="UP001139408"/>
    </source>
</evidence>
<gene>
    <name evidence="1" type="ORF">L2749_09795</name>
</gene>
<organism evidence="1 2">
    <name type="scientific">Shewanella algicola</name>
    <dbReference type="NCBI Taxonomy" id="640633"/>
    <lineage>
        <taxon>Bacteria</taxon>
        <taxon>Pseudomonadati</taxon>
        <taxon>Pseudomonadota</taxon>
        <taxon>Gammaproteobacteria</taxon>
        <taxon>Alteromonadales</taxon>
        <taxon>Shewanellaceae</taxon>
        <taxon>Shewanella</taxon>
    </lineage>
</organism>
<sequence length="192" mass="21520">MIKTDWINTDLLSGSHDCADSLAQIKQWSALKLFYRQYMPYARVSAKESVAVICQHHTPALADDKPPSMAQAITTQTLTGSNKAFSSPAKIIAAVRIKPVGPFQLINGVLVEPDSRGKGVASDLLNFINPHLIDKKCFLFTEAILQPLYQKQQFNLVTPQQTNQIPADILQLYLRYHSDKRPLVIMQLCRTL</sequence>
<dbReference type="RefSeq" id="WP_188925044.1">
    <property type="nucleotide sequence ID" value="NZ_BMQI01000018.1"/>
</dbReference>
<name>A0A9X2CC57_9GAMM</name>
<protein>
    <recommendedName>
        <fullName evidence="3">N-acetyltransferase domain-containing protein</fullName>
    </recommendedName>
</protein>
<keyword evidence="2" id="KW-1185">Reference proteome</keyword>
<evidence type="ECO:0000313" key="1">
    <source>
        <dbReference type="EMBL" id="MCL1105548.1"/>
    </source>
</evidence>
<dbReference type="SUPFAM" id="SSF55729">
    <property type="entry name" value="Acyl-CoA N-acyltransferases (Nat)"/>
    <property type="match status" value="1"/>
</dbReference>
<comment type="caution">
    <text evidence="1">The sequence shown here is derived from an EMBL/GenBank/DDBJ whole genome shotgun (WGS) entry which is preliminary data.</text>
</comment>
<proteinExistence type="predicted"/>
<dbReference type="Gene3D" id="3.40.630.30">
    <property type="match status" value="1"/>
</dbReference>
<dbReference type="InterPro" id="IPR016181">
    <property type="entry name" value="Acyl_CoA_acyltransferase"/>
</dbReference>
<dbReference type="Proteomes" id="UP001139408">
    <property type="component" value="Unassembled WGS sequence"/>
</dbReference>
<dbReference type="AlphaFoldDB" id="A0A9X2CC57"/>
<dbReference type="CDD" id="cd04301">
    <property type="entry name" value="NAT_SF"/>
    <property type="match status" value="1"/>
</dbReference>
<evidence type="ECO:0008006" key="3">
    <source>
        <dbReference type="Google" id="ProtNLM"/>
    </source>
</evidence>
<reference evidence="1" key="1">
    <citation type="submission" date="2022-01" db="EMBL/GenBank/DDBJ databases">
        <title>Whole genome-based taxonomy of the Shewanellaceae.</title>
        <authorList>
            <person name="Martin-Rodriguez A.J."/>
        </authorList>
    </citation>
    <scope>NUCLEOTIDE SEQUENCE</scope>
    <source>
        <strain evidence="1">DSM 23803</strain>
    </source>
</reference>